<feature type="region of interest" description="Disordered" evidence="1">
    <location>
        <begin position="115"/>
        <end position="141"/>
    </location>
</feature>
<feature type="compositionally biased region" description="Basic and acidic residues" evidence="1">
    <location>
        <begin position="20"/>
        <end position="30"/>
    </location>
</feature>
<organism evidence="2 3">
    <name type="scientific">Asparagus officinalis</name>
    <name type="common">Garden asparagus</name>
    <dbReference type="NCBI Taxonomy" id="4686"/>
    <lineage>
        <taxon>Eukaryota</taxon>
        <taxon>Viridiplantae</taxon>
        <taxon>Streptophyta</taxon>
        <taxon>Embryophyta</taxon>
        <taxon>Tracheophyta</taxon>
        <taxon>Spermatophyta</taxon>
        <taxon>Magnoliopsida</taxon>
        <taxon>Liliopsida</taxon>
        <taxon>Asparagales</taxon>
        <taxon>Asparagaceae</taxon>
        <taxon>Asparagoideae</taxon>
        <taxon>Asparagus</taxon>
    </lineage>
</organism>
<reference evidence="3" key="1">
    <citation type="journal article" date="2017" name="Nat. Commun.">
        <title>The asparagus genome sheds light on the origin and evolution of a young Y chromosome.</title>
        <authorList>
            <person name="Harkess A."/>
            <person name="Zhou J."/>
            <person name="Xu C."/>
            <person name="Bowers J.E."/>
            <person name="Van der Hulst R."/>
            <person name="Ayyampalayam S."/>
            <person name="Mercati F."/>
            <person name="Riccardi P."/>
            <person name="McKain M.R."/>
            <person name="Kakrana A."/>
            <person name="Tang H."/>
            <person name="Ray J."/>
            <person name="Groenendijk J."/>
            <person name="Arikit S."/>
            <person name="Mathioni S.M."/>
            <person name="Nakano M."/>
            <person name="Shan H."/>
            <person name="Telgmann-Rauber A."/>
            <person name="Kanno A."/>
            <person name="Yue Z."/>
            <person name="Chen H."/>
            <person name="Li W."/>
            <person name="Chen Y."/>
            <person name="Xu X."/>
            <person name="Zhang Y."/>
            <person name="Luo S."/>
            <person name="Chen H."/>
            <person name="Gao J."/>
            <person name="Mao Z."/>
            <person name="Pires J.C."/>
            <person name="Luo M."/>
            <person name="Kudrna D."/>
            <person name="Wing R.A."/>
            <person name="Meyers B.C."/>
            <person name="Yi K."/>
            <person name="Kong H."/>
            <person name="Lavrijsen P."/>
            <person name="Sunseri F."/>
            <person name="Falavigna A."/>
            <person name="Ye Y."/>
            <person name="Leebens-Mack J.H."/>
            <person name="Chen G."/>
        </authorList>
    </citation>
    <scope>NUCLEOTIDE SEQUENCE [LARGE SCALE GENOMIC DNA]</scope>
    <source>
        <strain evidence="3">cv. DH0086</strain>
    </source>
</reference>
<protein>
    <submittedName>
        <fullName evidence="2">Uncharacterized protein</fullName>
    </submittedName>
</protein>
<accession>A0A5P1EID8</accession>
<gene>
    <name evidence="2" type="ORF">A4U43_C06F220</name>
</gene>
<dbReference type="Proteomes" id="UP000243459">
    <property type="component" value="Chromosome 6"/>
</dbReference>
<evidence type="ECO:0000313" key="3">
    <source>
        <dbReference type="Proteomes" id="UP000243459"/>
    </source>
</evidence>
<dbReference type="AlphaFoldDB" id="A0A5P1EID8"/>
<sequence length="141" mass="16245">MMQQEEQNHRGRLARRFSFRHREEMRELRNGEMSPKRAAAKGSKSEQKAKKKQVEDEVSHLLSQLEGKHSKDLSSSCYKNPGLKKDNLDNLQMAVAGASIKTTEKDTMKHTMVAFEDKREEHKKKLQESKGYKNKATSLVT</sequence>
<evidence type="ECO:0000313" key="2">
    <source>
        <dbReference type="EMBL" id="ONK65718.1"/>
    </source>
</evidence>
<feature type="compositionally biased region" description="Basic and acidic residues" evidence="1">
    <location>
        <begin position="43"/>
        <end position="59"/>
    </location>
</feature>
<name>A0A5P1EID8_ASPOF</name>
<proteinExistence type="predicted"/>
<evidence type="ECO:0000256" key="1">
    <source>
        <dbReference type="SAM" id="MobiDB-lite"/>
    </source>
</evidence>
<dbReference type="Gramene" id="ONK65718">
    <property type="protein sequence ID" value="ONK65718"/>
    <property type="gene ID" value="A4U43_C06F220"/>
</dbReference>
<feature type="compositionally biased region" description="Basic residues" evidence="1">
    <location>
        <begin position="10"/>
        <end position="19"/>
    </location>
</feature>
<keyword evidence="3" id="KW-1185">Reference proteome</keyword>
<feature type="region of interest" description="Disordered" evidence="1">
    <location>
        <begin position="1"/>
        <end position="85"/>
    </location>
</feature>
<dbReference type="EMBL" id="CM007386">
    <property type="protein sequence ID" value="ONK65718.1"/>
    <property type="molecule type" value="Genomic_DNA"/>
</dbReference>